<gene>
    <name evidence="2" type="ORF">GALMADRAFT_235146</name>
</gene>
<sequence length="214" mass="23590">MKRRPDLFTNPSIFTLQCANRSFKRKDPGYPCSSNSPTVSDMPAESSSPTTPARDAPAVSQYTPDEYERTSYYNGLVQGGDHPDLVYRSDMFTTPFPKPVGNPARIPVKSAHGVFGTPLNGIWTTIMTEIISMIKAAGIKWSGLSRVRFRTRGLPGNSEEESVRGPVVIWVGVIPGTTSAETAHNVSQEILKLLRENGVEDVVVEWREAEGHRL</sequence>
<reference evidence="3" key="1">
    <citation type="journal article" date="2014" name="Proc. Natl. Acad. Sci. U.S.A.">
        <title>Extensive sampling of basidiomycete genomes demonstrates inadequacy of the white-rot/brown-rot paradigm for wood decay fungi.</title>
        <authorList>
            <person name="Riley R."/>
            <person name="Salamov A.A."/>
            <person name="Brown D.W."/>
            <person name="Nagy L.G."/>
            <person name="Floudas D."/>
            <person name="Held B.W."/>
            <person name="Levasseur A."/>
            <person name="Lombard V."/>
            <person name="Morin E."/>
            <person name="Otillar R."/>
            <person name="Lindquist E.A."/>
            <person name="Sun H."/>
            <person name="LaButti K.M."/>
            <person name="Schmutz J."/>
            <person name="Jabbour D."/>
            <person name="Luo H."/>
            <person name="Baker S.E."/>
            <person name="Pisabarro A.G."/>
            <person name="Walton J.D."/>
            <person name="Blanchette R.A."/>
            <person name="Henrissat B."/>
            <person name="Martin F."/>
            <person name="Cullen D."/>
            <person name="Hibbett D.S."/>
            <person name="Grigoriev I.V."/>
        </authorList>
    </citation>
    <scope>NUCLEOTIDE SEQUENCE [LARGE SCALE GENOMIC DNA]</scope>
    <source>
        <strain evidence="3">CBS 339.88</strain>
    </source>
</reference>
<name>A0A067TS37_GALM3</name>
<organism evidence="2 3">
    <name type="scientific">Galerina marginata (strain CBS 339.88)</name>
    <dbReference type="NCBI Taxonomy" id="685588"/>
    <lineage>
        <taxon>Eukaryota</taxon>
        <taxon>Fungi</taxon>
        <taxon>Dikarya</taxon>
        <taxon>Basidiomycota</taxon>
        <taxon>Agaricomycotina</taxon>
        <taxon>Agaricomycetes</taxon>
        <taxon>Agaricomycetidae</taxon>
        <taxon>Agaricales</taxon>
        <taxon>Agaricineae</taxon>
        <taxon>Strophariaceae</taxon>
        <taxon>Galerina</taxon>
    </lineage>
</organism>
<evidence type="ECO:0000313" key="3">
    <source>
        <dbReference type="Proteomes" id="UP000027222"/>
    </source>
</evidence>
<dbReference type="HOGENOM" id="CLU_100321_0_0_1"/>
<keyword evidence="3" id="KW-1185">Reference proteome</keyword>
<dbReference type="OrthoDB" id="3364808at2759"/>
<protein>
    <submittedName>
        <fullName evidence="2">Uncharacterized protein</fullName>
    </submittedName>
</protein>
<feature type="compositionally biased region" description="Polar residues" evidence="1">
    <location>
        <begin position="32"/>
        <end position="51"/>
    </location>
</feature>
<evidence type="ECO:0000256" key="1">
    <source>
        <dbReference type="SAM" id="MobiDB-lite"/>
    </source>
</evidence>
<accession>A0A067TS37</accession>
<feature type="region of interest" description="Disordered" evidence="1">
    <location>
        <begin position="23"/>
        <end position="59"/>
    </location>
</feature>
<evidence type="ECO:0000313" key="2">
    <source>
        <dbReference type="EMBL" id="KDR85956.1"/>
    </source>
</evidence>
<dbReference type="Proteomes" id="UP000027222">
    <property type="component" value="Unassembled WGS sequence"/>
</dbReference>
<dbReference type="AlphaFoldDB" id="A0A067TS37"/>
<dbReference type="EMBL" id="KL142367">
    <property type="protein sequence ID" value="KDR85956.1"/>
    <property type="molecule type" value="Genomic_DNA"/>
</dbReference>
<proteinExistence type="predicted"/>